<dbReference type="KEGG" id="mbah:HYN46_11630"/>
<sequence length="173" mass="18845">MKKNDASGDAENTHDIAPSSLEPKLNRRQWLQATLLLVVGGLSGSVTLQSLAESTNTDGLSAFMTLSKALTERQQLDPEVGQRFLTAFTQNNLSFQSQLQPLSAALAGGTLDAAQQELALQILEAWYLGTVNKQVITYEQALMFTVASDILVIRSYCLNKPGFWAEKPATRSV</sequence>
<feature type="compositionally biased region" description="Basic and acidic residues" evidence="1">
    <location>
        <begin position="1"/>
        <end position="14"/>
    </location>
</feature>
<dbReference type="OrthoDB" id="6162173at2"/>
<accession>A0A345P821</accession>
<dbReference type="InterPro" id="IPR024651">
    <property type="entry name" value="FAD-SLDH_ssu"/>
</dbReference>
<dbReference type="Pfam" id="PF12318">
    <property type="entry name" value="FAD-SLDH"/>
    <property type="match status" value="1"/>
</dbReference>
<dbReference type="InterPro" id="IPR006311">
    <property type="entry name" value="TAT_signal"/>
</dbReference>
<evidence type="ECO:0000313" key="3">
    <source>
        <dbReference type="Proteomes" id="UP000253940"/>
    </source>
</evidence>
<proteinExistence type="predicted"/>
<evidence type="ECO:0000313" key="2">
    <source>
        <dbReference type="EMBL" id="AXI03430.1"/>
    </source>
</evidence>
<dbReference type="RefSeq" id="WP_114899538.1">
    <property type="nucleotide sequence ID" value="NZ_CP031222.1"/>
</dbReference>
<evidence type="ECO:0000256" key="1">
    <source>
        <dbReference type="SAM" id="MobiDB-lite"/>
    </source>
</evidence>
<feature type="region of interest" description="Disordered" evidence="1">
    <location>
        <begin position="1"/>
        <end position="21"/>
    </location>
</feature>
<dbReference type="PROSITE" id="PS51318">
    <property type="entry name" value="TAT"/>
    <property type="match status" value="1"/>
</dbReference>
<organism evidence="2 3">
    <name type="scientific">Aquirhabdus parva</name>
    <dbReference type="NCBI Taxonomy" id="2283318"/>
    <lineage>
        <taxon>Bacteria</taxon>
        <taxon>Pseudomonadati</taxon>
        <taxon>Pseudomonadota</taxon>
        <taxon>Gammaproteobacteria</taxon>
        <taxon>Moraxellales</taxon>
        <taxon>Moraxellaceae</taxon>
        <taxon>Aquirhabdus</taxon>
    </lineage>
</organism>
<name>A0A345P821_9GAMM</name>
<dbReference type="EMBL" id="CP031222">
    <property type="protein sequence ID" value="AXI03430.1"/>
    <property type="molecule type" value="Genomic_DNA"/>
</dbReference>
<evidence type="ECO:0008006" key="4">
    <source>
        <dbReference type="Google" id="ProtNLM"/>
    </source>
</evidence>
<reference evidence="2 3" key="1">
    <citation type="submission" date="2018-07" db="EMBL/GenBank/DDBJ databases">
        <title>Genome sequencing of Moraxellaceae gen. HYN0046.</title>
        <authorList>
            <person name="Kim M."/>
            <person name="Yi H."/>
        </authorList>
    </citation>
    <scope>NUCLEOTIDE SEQUENCE [LARGE SCALE GENOMIC DNA]</scope>
    <source>
        <strain evidence="2 3">HYN0046</strain>
    </source>
</reference>
<dbReference type="AlphaFoldDB" id="A0A345P821"/>
<dbReference type="Proteomes" id="UP000253940">
    <property type="component" value="Chromosome"/>
</dbReference>
<protein>
    <recommendedName>
        <fullName evidence="4">Twin-arginine translocation pathway signal</fullName>
    </recommendedName>
</protein>
<gene>
    <name evidence="2" type="ORF">HYN46_11630</name>
</gene>
<keyword evidence="3" id="KW-1185">Reference proteome</keyword>